<dbReference type="SMART" id="SM00479">
    <property type="entry name" value="EXOIII"/>
    <property type="match status" value="1"/>
</dbReference>
<evidence type="ECO:0000313" key="2">
    <source>
        <dbReference type="EMBL" id="MCX2562234.1"/>
    </source>
</evidence>
<keyword evidence="3" id="KW-1185">Reference proteome</keyword>
<reference evidence="2 3" key="1">
    <citation type="submission" date="2022-11" db="EMBL/GenBank/DDBJ databases">
        <title>Genome sequencing of Acetobacter type strain.</title>
        <authorList>
            <person name="Heo J."/>
            <person name="Lee D."/>
            <person name="Han B.-H."/>
            <person name="Hong S.-B."/>
            <person name="Kwon S.-W."/>
        </authorList>
    </citation>
    <scope>NUCLEOTIDE SEQUENCE [LARGE SCALE GENOMIC DNA]</scope>
    <source>
        <strain evidence="2 3">KACC 21251</strain>
    </source>
</reference>
<comment type="caution">
    <text evidence="2">The sequence shown here is derived from an EMBL/GenBank/DDBJ whole genome shotgun (WGS) entry which is preliminary data.</text>
</comment>
<organism evidence="2 3">
    <name type="scientific">Acetobacter farinalis</name>
    <dbReference type="NCBI Taxonomy" id="1260984"/>
    <lineage>
        <taxon>Bacteria</taxon>
        <taxon>Pseudomonadati</taxon>
        <taxon>Pseudomonadota</taxon>
        <taxon>Alphaproteobacteria</taxon>
        <taxon>Acetobacterales</taxon>
        <taxon>Acetobacteraceae</taxon>
        <taxon>Acetobacter</taxon>
    </lineage>
</organism>
<keyword evidence="2" id="KW-0378">Hydrolase</keyword>
<dbReference type="EMBL" id="JAPIUX010000031">
    <property type="protein sequence ID" value="MCX2562234.1"/>
    <property type="molecule type" value="Genomic_DNA"/>
</dbReference>
<accession>A0ABT3QAC0</accession>
<dbReference type="CDD" id="cd06127">
    <property type="entry name" value="DEDDh"/>
    <property type="match status" value="1"/>
</dbReference>
<dbReference type="SUPFAM" id="SSF53098">
    <property type="entry name" value="Ribonuclease H-like"/>
    <property type="match status" value="1"/>
</dbReference>
<name>A0ABT3QAC0_9PROT</name>
<dbReference type="InterPro" id="IPR036397">
    <property type="entry name" value="RNaseH_sf"/>
</dbReference>
<dbReference type="InterPro" id="IPR012337">
    <property type="entry name" value="RNaseH-like_sf"/>
</dbReference>
<proteinExistence type="predicted"/>
<dbReference type="Pfam" id="PF00929">
    <property type="entry name" value="RNase_T"/>
    <property type="match status" value="1"/>
</dbReference>
<protein>
    <submittedName>
        <fullName evidence="2">3'-5' exonuclease</fullName>
    </submittedName>
</protein>
<dbReference type="InterPro" id="IPR013520">
    <property type="entry name" value="Ribonucl_H"/>
</dbReference>
<gene>
    <name evidence="2" type="ORF">OQ252_12635</name>
</gene>
<keyword evidence="2" id="KW-0269">Exonuclease</keyword>
<dbReference type="GO" id="GO:0004527">
    <property type="term" value="F:exonuclease activity"/>
    <property type="evidence" value="ECO:0007669"/>
    <property type="project" value="UniProtKB-KW"/>
</dbReference>
<keyword evidence="2" id="KW-0540">Nuclease</keyword>
<evidence type="ECO:0000259" key="1">
    <source>
        <dbReference type="SMART" id="SM00479"/>
    </source>
</evidence>
<dbReference type="Gene3D" id="3.30.420.10">
    <property type="entry name" value="Ribonuclease H-like superfamily/Ribonuclease H"/>
    <property type="match status" value="1"/>
</dbReference>
<evidence type="ECO:0000313" key="3">
    <source>
        <dbReference type="Proteomes" id="UP001526446"/>
    </source>
</evidence>
<dbReference type="Proteomes" id="UP001526446">
    <property type="component" value="Unassembled WGS sequence"/>
</dbReference>
<dbReference type="RefSeq" id="WP_166123606.1">
    <property type="nucleotide sequence ID" value="NZ_JAPIUX010000031.1"/>
</dbReference>
<feature type="domain" description="Exonuclease" evidence="1">
    <location>
        <begin position="1"/>
        <end position="167"/>
    </location>
</feature>
<sequence length="168" mass="18840">MDLILDTETTGLNYDDVILEIGICDMNSNILMDKRIKPKSKKSWPGAERIHHISFDDVKECPEFPDIVDTLKSILIPNRVIIFNSDYDVRLLRQTAESYGLDTDWIDNLDVVCCMYESGRKWPDYANYYGGMKLITASKLAGSGFVGKPHSAVGGALTTSKVWQAINS</sequence>